<dbReference type="InterPro" id="IPR029028">
    <property type="entry name" value="Alpha/beta_knot_MTases"/>
</dbReference>
<evidence type="ECO:0000256" key="1">
    <source>
        <dbReference type="ARBA" id="ARBA00022603"/>
    </source>
</evidence>
<accession>A0A554LIC4</accession>
<evidence type="ECO:0000313" key="4">
    <source>
        <dbReference type="EMBL" id="TSC92626.1"/>
    </source>
</evidence>
<keyword evidence="1" id="KW-0489">Methyltransferase</keyword>
<dbReference type="InterPro" id="IPR029026">
    <property type="entry name" value="tRNA_m1G_MTases_N"/>
</dbReference>
<dbReference type="Gene3D" id="3.40.1280.10">
    <property type="match status" value="1"/>
</dbReference>
<gene>
    <name evidence="4" type="ORF">CEN89_556</name>
</gene>
<sequence>MQKRRRILRPTKDIYLILDNLRSAHNVGAIFRTADAIGVKKNYLCGHHAHANRRKTGK</sequence>
<dbReference type="SUPFAM" id="SSF75217">
    <property type="entry name" value="alpha/beta knot"/>
    <property type="match status" value="1"/>
</dbReference>
<protein>
    <recommendedName>
        <fullName evidence="3">tRNA/rRNA methyltransferase SpoU type domain-containing protein</fullName>
    </recommendedName>
</protein>
<feature type="domain" description="tRNA/rRNA methyltransferase SpoU type" evidence="3">
    <location>
        <begin position="14"/>
        <end position="50"/>
    </location>
</feature>
<name>A0A554LIC4_9BACT</name>
<comment type="caution">
    <text evidence="4">The sequence shown here is derived from an EMBL/GenBank/DDBJ whole genome shotgun (WGS) entry which is preliminary data.</text>
</comment>
<proteinExistence type="predicted"/>
<evidence type="ECO:0000256" key="2">
    <source>
        <dbReference type="ARBA" id="ARBA00022679"/>
    </source>
</evidence>
<dbReference type="InterPro" id="IPR001537">
    <property type="entry name" value="SpoU_MeTrfase"/>
</dbReference>
<keyword evidence="2" id="KW-0808">Transferase</keyword>
<dbReference type="GO" id="GO:0008173">
    <property type="term" value="F:RNA methyltransferase activity"/>
    <property type="evidence" value="ECO:0007669"/>
    <property type="project" value="InterPro"/>
</dbReference>
<dbReference type="GO" id="GO:0003723">
    <property type="term" value="F:RNA binding"/>
    <property type="evidence" value="ECO:0007669"/>
    <property type="project" value="InterPro"/>
</dbReference>
<reference evidence="4 5" key="1">
    <citation type="submission" date="2017-07" db="EMBL/GenBank/DDBJ databases">
        <title>Mechanisms for carbon and nitrogen cycling indicate functional differentiation within the Candidate Phyla Radiation.</title>
        <authorList>
            <person name="Danczak R.E."/>
            <person name="Johnston M.D."/>
            <person name="Kenah C."/>
            <person name="Slattery M."/>
            <person name="Wrighton K.C."/>
            <person name="Wilkins M.J."/>
        </authorList>
    </citation>
    <scope>NUCLEOTIDE SEQUENCE [LARGE SCALE GENOMIC DNA]</scope>
    <source>
        <strain evidence="4">Licking1014_7</strain>
    </source>
</reference>
<evidence type="ECO:0000259" key="3">
    <source>
        <dbReference type="Pfam" id="PF00588"/>
    </source>
</evidence>
<dbReference type="GO" id="GO:0032259">
    <property type="term" value="P:methylation"/>
    <property type="evidence" value="ECO:0007669"/>
    <property type="project" value="UniProtKB-KW"/>
</dbReference>
<dbReference type="GO" id="GO:0006396">
    <property type="term" value="P:RNA processing"/>
    <property type="evidence" value="ECO:0007669"/>
    <property type="project" value="InterPro"/>
</dbReference>
<evidence type="ECO:0000313" key="5">
    <source>
        <dbReference type="Proteomes" id="UP000315689"/>
    </source>
</evidence>
<organism evidence="4 5">
    <name type="scientific">Candidatus Berkelbacteria bacterium Licking1014_7</name>
    <dbReference type="NCBI Taxonomy" id="2017147"/>
    <lineage>
        <taxon>Bacteria</taxon>
        <taxon>Candidatus Berkelbacteria</taxon>
    </lineage>
</organism>
<dbReference type="Pfam" id="PF00588">
    <property type="entry name" value="SpoU_methylase"/>
    <property type="match status" value="1"/>
</dbReference>
<dbReference type="Proteomes" id="UP000315689">
    <property type="component" value="Unassembled WGS sequence"/>
</dbReference>
<dbReference type="EMBL" id="VMGK01000018">
    <property type="protein sequence ID" value="TSC92626.1"/>
    <property type="molecule type" value="Genomic_DNA"/>
</dbReference>
<dbReference type="AlphaFoldDB" id="A0A554LIC4"/>